<gene>
    <name evidence="3" type="ORF">Pmar_PMAR016985</name>
</gene>
<dbReference type="InParanoid" id="C5KDI4"/>
<dbReference type="Gene3D" id="3.40.30.10">
    <property type="entry name" value="Glutaredoxin"/>
    <property type="match status" value="1"/>
</dbReference>
<accession>C5KDI4</accession>
<protein>
    <submittedName>
        <fullName evidence="3">Cell differentiation ATP-binding protein, putative</fullName>
    </submittedName>
</protein>
<dbReference type="EMBL" id="GG672096">
    <property type="protein sequence ID" value="EER17457.1"/>
    <property type="molecule type" value="Genomic_DNA"/>
</dbReference>
<dbReference type="SUPFAM" id="SSF52833">
    <property type="entry name" value="Thioredoxin-like"/>
    <property type="match status" value="1"/>
</dbReference>
<keyword evidence="3" id="KW-0547">Nucleotide-binding</keyword>
<dbReference type="Proteomes" id="UP000007800">
    <property type="component" value="Unassembled WGS sequence"/>
</dbReference>
<dbReference type="AlphaFoldDB" id="C5KDI4"/>
<evidence type="ECO:0000256" key="1">
    <source>
        <dbReference type="SAM" id="MobiDB-lite"/>
    </source>
</evidence>
<feature type="region of interest" description="Disordered" evidence="1">
    <location>
        <begin position="1"/>
        <end position="42"/>
    </location>
</feature>
<keyword evidence="3" id="KW-0067">ATP-binding</keyword>
<evidence type="ECO:0000259" key="2">
    <source>
        <dbReference type="Pfam" id="PF00085"/>
    </source>
</evidence>
<feature type="compositionally biased region" description="Basic and acidic residues" evidence="1">
    <location>
        <begin position="1"/>
        <end position="24"/>
    </location>
</feature>
<dbReference type="InterPro" id="IPR013766">
    <property type="entry name" value="Thioredoxin_domain"/>
</dbReference>
<feature type="compositionally biased region" description="Basic and acidic residues" evidence="1">
    <location>
        <begin position="102"/>
        <end position="112"/>
    </location>
</feature>
<dbReference type="GO" id="GO:0005524">
    <property type="term" value="F:ATP binding"/>
    <property type="evidence" value="ECO:0007669"/>
    <property type="project" value="UniProtKB-KW"/>
</dbReference>
<sequence>MTGDQHFWDETRKPWNDLENERRPVKPQKKATGNRVTQDTGKASQAMAGYFTDMVMQQVINDKLKASSVAAGHEMKYSLPPQVALPSKKRKDEDESSEEGGDSDREDRKAGDADFDLEAIRAQRLAKLKAEHKAAAENRAKGHGELSEIVESEFLDAVTKSDKAIVHFYHRSFRKCKVIDKHLSLLAPLLLDIKMVRLDAQKAPFFVERLRIRVLPTTVLFVKGIAVYHLVGFEGLRCIDGEDVLYENDMISDGALDSLERNFGDEHNRAEQGVGEADEDDELN</sequence>
<dbReference type="Pfam" id="PF00085">
    <property type="entry name" value="Thioredoxin"/>
    <property type="match status" value="1"/>
</dbReference>
<proteinExistence type="predicted"/>
<dbReference type="GeneID" id="9062679"/>
<feature type="region of interest" description="Disordered" evidence="1">
    <location>
        <begin position="77"/>
        <end position="113"/>
    </location>
</feature>
<dbReference type="RefSeq" id="XP_002785661.1">
    <property type="nucleotide sequence ID" value="XM_002785615.1"/>
</dbReference>
<dbReference type="OMA" id="ERNFGDE"/>
<reference evidence="3 4" key="1">
    <citation type="submission" date="2008-07" db="EMBL/GenBank/DDBJ databases">
        <authorList>
            <person name="El-Sayed N."/>
            <person name="Caler E."/>
            <person name="Inman J."/>
            <person name="Amedeo P."/>
            <person name="Hass B."/>
            <person name="Wortman J."/>
        </authorList>
    </citation>
    <scope>NUCLEOTIDE SEQUENCE [LARGE SCALE GENOMIC DNA]</scope>
    <source>
        <strain evidence="4">ATCC 50983 / TXsc</strain>
    </source>
</reference>
<organism evidence="4">
    <name type="scientific">Perkinsus marinus (strain ATCC 50983 / TXsc)</name>
    <dbReference type="NCBI Taxonomy" id="423536"/>
    <lineage>
        <taxon>Eukaryota</taxon>
        <taxon>Sar</taxon>
        <taxon>Alveolata</taxon>
        <taxon>Perkinsozoa</taxon>
        <taxon>Perkinsea</taxon>
        <taxon>Perkinsida</taxon>
        <taxon>Perkinsidae</taxon>
        <taxon>Perkinsus</taxon>
    </lineage>
</organism>
<evidence type="ECO:0000313" key="3">
    <source>
        <dbReference type="EMBL" id="EER17457.1"/>
    </source>
</evidence>
<dbReference type="OrthoDB" id="10257948at2759"/>
<dbReference type="InterPro" id="IPR036249">
    <property type="entry name" value="Thioredoxin-like_sf"/>
</dbReference>
<name>C5KDI4_PERM5</name>
<dbReference type="PANTHER" id="PTHR21148">
    <property type="entry name" value="THIOREDOXIN DOMAIN-CONTAINING PROTEIN 9"/>
    <property type="match status" value="1"/>
</dbReference>
<feature type="domain" description="Thioredoxin" evidence="2">
    <location>
        <begin position="148"/>
        <end position="232"/>
    </location>
</feature>
<keyword evidence="4" id="KW-1185">Reference proteome</keyword>
<evidence type="ECO:0000313" key="4">
    <source>
        <dbReference type="Proteomes" id="UP000007800"/>
    </source>
</evidence>